<dbReference type="PANTHER" id="PTHR13156">
    <property type="entry name" value="NADH-UBIQUINONE OXIDOREDUCTASE 13 KD-A SUBUNIT"/>
    <property type="match status" value="1"/>
</dbReference>
<protein>
    <recommendedName>
        <fullName evidence="1">Zinc finger CHCC-type domain-containing protein</fullName>
    </recommendedName>
</protein>
<dbReference type="EMBL" id="JALLPJ020001387">
    <property type="protein sequence ID" value="KAL3766360.1"/>
    <property type="molecule type" value="Genomic_DNA"/>
</dbReference>
<dbReference type="InterPro" id="IPR019401">
    <property type="entry name" value="Znf_CHCC"/>
</dbReference>
<reference evidence="2 3" key="1">
    <citation type="submission" date="2024-10" db="EMBL/GenBank/DDBJ databases">
        <title>Updated reference genomes for cyclostephanoid diatoms.</title>
        <authorList>
            <person name="Roberts W.R."/>
            <person name="Alverson A.J."/>
        </authorList>
    </citation>
    <scope>NUCLEOTIDE SEQUENCE [LARGE SCALE GENOMIC DNA]</scope>
    <source>
        <strain evidence="2 3">AJA010-31</strain>
    </source>
</reference>
<dbReference type="FunFam" id="2.60.260.40:FF:000001">
    <property type="entry name" value="NADH dehydrogenase [ubiquinone] iron-sulfur protein 6, mitochondrial"/>
    <property type="match status" value="1"/>
</dbReference>
<organism evidence="2 3">
    <name type="scientific">Cyclotella atomus</name>
    <dbReference type="NCBI Taxonomy" id="382360"/>
    <lineage>
        <taxon>Eukaryota</taxon>
        <taxon>Sar</taxon>
        <taxon>Stramenopiles</taxon>
        <taxon>Ochrophyta</taxon>
        <taxon>Bacillariophyta</taxon>
        <taxon>Coscinodiscophyceae</taxon>
        <taxon>Thalassiosirophycidae</taxon>
        <taxon>Stephanodiscales</taxon>
        <taxon>Stephanodiscaceae</taxon>
        <taxon>Cyclotella</taxon>
    </lineage>
</organism>
<dbReference type="Gene3D" id="2.60.260.40">
    <property type="entry name" value="q5lls5 like domains"/>
    <property type="match status" value="1"/>
</dbReference>
<proteinExistence type="predicted"/>
<comment type="caution">
    <text evidence="2">The sequence shown here is derived from an EMBL/GenBank/DDBJ whole genome shotgun (WGS) entry which is preliminary data.</text>
</comment>
<feature type="domain" description="Zinc finger CHCC-type" evidence="1">
    <location>
        <begin position="80"/>
        <end position="117"/>
    </location>
</feature>
<dbReference type="AlphaFoldDB" id="A0ABD3MQU8"/>
<sequence length="139" mass="15367">MLSSLHLFRRAATVAAQQRSPVQLLCIRALFSSIPDSVMSGEDKSLNRLERTESKYKLGKHRSNALELVNKVPPIEVEGDMAICDGGGGALGHPIEYIKVGYQGGKPVSCIYCGLKFVPEEGWSSLVVLGFYLLRWVWE</sequence>
<dbReference type="Proteomes" id="UP001530400">
    <property type="component" value="Unassembled WGS sequence"/>
</dbReference>
<dbReference type="Pfam" id="PF10276">
    <property type="entry name" value="zf-CHCC"/>
    <property type="match status" value="1"/>
</dbReference>
<accession>A0ABD3MQU8</accession>
<name>A0ABD3MQU8_9STRA</name>
<keyword evidence="3" id="KW-1185">Reference proteome</keyword>
<evidence type="ECO:0000259" key="1">
    <source>
        <dbReference type="Pfam" id="PF10276"/>
    </source>
</evidence>
<gene>
    <name evidence="2" type="ORF">ACHAWO_012439</name>
</gene>
<dbReference type="PANTHER" id="PTHR13156:SF0">
    <property type="entry name" value="NADH DEHYDROGENASE [UBIQUINONE] IRON-SULFUR PROTEIN 6, MITOCHONDRIAL"/>
    <property type="match status" value="1"/>
</dbReference>
<evidence type="ECO:0000313" key="3">
    <source>
        <dbReference type="Proteomes" id="UP001530400"/>
    </source>
</evidence>
<evidence type="ECO:0000313" key="2">
    <source>
        <dbReference type="EMBL" id="KAL3766360.1"/>
    </source>
</evidence>